<gene>
    <name evidence="4" type="ORF">Salat_1524500</name>
</gene>
<evidence type="ECO:0000256" key="2">
    <source>
        <dbReference type="ARBA" id="ARBA00022737"/>
    </source>
</evidence>
<dbReference type="PROSITE" id="PS51375">
    <property type="entry name" value="PPR"/>
    <property type="match status" value="9"/>
</dbReference>
<evidence type="ECO:0000313" key="4">
    <source>
        <dbReference type="EMBL" id="KAK4427556.1"/>
    </source>
</evidence>
<dbReference type="InterPro" id="IPR051240">
    <property type="entry name" value="Mito_RNA-Proc/Resp"/>
</dbReference>
<dbReference type="Pfam" id="PF13041">
    <property type="entry name" value="PPR_2"/>
    <property type="match status" value="3"/>
</dbReference>
<feature type="repeat" description="PPR" evidence="3">
    <location>
        <begin position="581"/>
        <end position="615"/>
    </location>
</feature>
<keyword evidence="2" id="KW-0677">Repeat</keyword>
<reference evidence="4" key="2">
    <citation type="journal article" date="2024" name="Plant">
        <title>Genomic evolution and insights into agronomic trait innovations of Sesamum species.</title>
        <authorList>
            <person name="Miao H."/>
            <person name="Wang L."/>
            <person name="Qu L."/>
            <person name="Liu H."/>
            <person name="Sun Y."/>
            <person name="Le M."/>
            <person name="Wang Q."/>
            <person name="Wei S."/>
            <person name="Zheng Y."/>
            <person name="Lin W."/>
            <person name="Duan Y."/>
            <person name="Cao H."/>
            <person name="Xiong S."/>
            <person name="Wang X."/>
            <person name="Wei L."/>
            <person name="Li C."/>
            <person name="Ma Q."/>
            <person name="Ju M."/>
            <person name="Zhao R."/>
            <person name="Li G."/>
            <person name="Mu C."/>
            <person name="Tian Q."/>
            <person name="Mei H."/>
            <person name="Zhang T."/>
            <person name="Gao T."/>
            <person name="Zhang H."/>
        </authorList>
    </citation>
    <scope>NUCLEOTIDE SEQUENCE</scope>
    <source>
        <strain evidence="4">3651</strain>
    </source>
</reference>
<feature type="repeat" description="PPR" evidence="3">
    <location>
        <begin position="651"/>
        <end position="685"/>
    </location>
</feature>
<feature type="repeat" description="PPR" evidence="3">
    <location>
        <begin position="200"/>
        <end position="234"/>
    </location>
</feature>
<dbReference type="NCBIfam" id="TIGR00756">
    <property type="entry name" value="PPR"/>
    <property type="match status" value="10"/>
</dbReference>
<name>A0AAE1YC50_9LAMI</name>
<feature type="repeat" description="PPR" evidence="3">
    <location>
        <begin position="405"/>
        <end position="439"/>
    </location>
</feature>
<feature type="repeat" description="PPR" evidence="3">
    <location>
        <begin position="235"/>
        <end position="269"/>
    </location>
</feature>
<comment type="similarity">
    <text evidence="1">Belongs to the PPR family. P subfamily.</text>
</comment>
<proteinExistence type="inferred from homology"/>
<keyword evidence="5" id="KW-1185">Reference proteome</keyword>
<dbReference type="InterPro" id="IPR002885">
    <property type="entry name" value="PPR_rpt"/>
</dbReference>
<sequence length="827" mass="92822">MAVKLSSLTLSRRIPNWVCLNAHLSSISCAINLHPTQESEQSQSNSAEFEAKIQFLKNRLHPDSLVSVLERTPDLNSSVKLFKWASLQKTFNHTADTYHMMILKLGMAGNVEEMEGLCHEMVREKCRGFDKSLLALIDSFLGNHRLSEALRVLYVMNSSSFKPSIGIINALMSALVEEKRDFKDVLFVYKEMVKAGICPNVDTLNYLLEALFESGRVDAAIDQYRRMEKKGCNPNIRTFEILICGLAARNRVEQSTVILQEMFECGCELDSRFYKRIIPMFCGLQNLEIGLRLFKLMRASNIAPDSDTYGAMIRCLCEHLQMDDAIKLFKEMTDSSLLPDHQVYVDIINGLCKLNKITEARNLLEERNLMDTCLHNAILASYCSSGNFTMAKDMFHDMLGRSIIDASSWNILIRFLCENSVINKASEYICRMVISSFVPDSATYSALILGNCKMGKVADALHLFGHIRLKYWVLDSVSYAEFVECLCQRGYVQEADKVFRYMSGKGCALQSTSFNMFIEKICASGEVNRAIKLLSLAYDTYVVASLGASYNSILRGLSKSGRGKYLWVMLAQMIVVGRAIDVETYCILIQCMSALDRIRDCVLVFNLMLSEDLIPDSETLGCLLSGLAKYSQMHLIFPSIDKLVSMPEILDSTMYSVLIDSLWREGYRSEASRLLDLMLEKGWVPDATTHALLMGSIARKEMTGRKSANEEFSIQDNDDGDSEAQPLDRLVHLPAKLRIRMDGAKAMLDYLLCWIKSVITSGSIVLFRAIALAGCEDRSFAPPLCSVVAALILPIAQMDSLVCGNWDNRAAASSVFSTYLHSFCCFS</sequence>
<dbReference type="EMBL" id="JACGWO010000005">
    <property type="protein sequence ID" value="KAK4427556.1"/>
    <property type="molecule type" value="Genomic_DNA"/>
</dbReference>
<feature type="repeat" description="PPR" evidence="3">
    <location>
        <begin position="164"/>
        <end position="199"/>
    </location>
</feature>
<dbReference type="InterPro" id="IPR011990">
    <property type="entry name" value="TPR-like_helical_dom_sf"/>
</dbReference>
<dbReference type="PANTHER" id="PTHR47933">
    <property type="entry name" value="PENTATRICOPEPTIDE REPEAT-CONTAINING PROTEIN 1, MITOCHONDRIAL"/>
    <property type="match status" value="1"/>
</dbReference>
<dbReference type="PROSITE" id="PS51257">
    <property type="entry name" value="PROKAR_LIPOPROTEIN"/>
    <property type="match status" value="1"/>
</dbReference>
<protein>
    <recommendedName>
        <fullName evidence="6">Pentatricopeptide repeat-containing protein</fullName>
    </recommendedName>
</protein>
<evidence type="ECO:0008006" key="6">
    <source>
        <dbReference type="Google" id="ProtNLM"/>
    </source>
</evidence>
<organism evidence="4 5">
    <name type="scientific">Sesamum alatum</name>
    <dbReference type="NCBI Taxonomy" id="300844"/>
    <lineage>
        <taxon>Eukaryota</taxon>
        <taxon>Viridiplantae</taxon>
        <taxon>Streptophyta</taxon>
        <taxon>Embryophyta</taxon>
        <taxon>Tracheophyta</taxon>
        <taxon>Spermatophyta</taxon>
        <taxon>Magnoliopsida</taxon>
        <taxon>eudicotyledons</taxon>
        <taxon>Gunneridae</taxon>
        <taxon>Pentapetalae</taxon>
        <taxon>asterids</taxon>
        <taxon>lamiids</taxon>
        <taxon>Lamiales</taxon>
        <taxon>Pedaliaceae</taxon>
        <taxon>Sesamum</taxon>
    </lineage>
</organism>
<dbReference type="Pfam" id="PF01535">
    <property type="entry name" value="PPR"/>
    <property type="match status" value="5"/>
</dbReference>
<dbReference type="PANTHER" id="PTHR47933:SF15">
    <property type="entry name" value="OS03G0795400 PROTEIN"/>
    <property type="match status" value="1"/>
</dbReference>
<comment type="caution">
    <text evidence="4">The sequence shown here is derived from an EMBL/GenBank/DDBJ whole genome shotgun (WGS) entry which is preliminary data.</text>
</comment>
<dbReference type="Gene3D" id="1.25.40.10">
    <property type="entry name" value="Tetratricopeptide repeat domain"/>
    <property type="match status" value="7"/>
</dbReference>
<feature type="repeat" description="PPR" evidence="3">
    <location>
        <begin position="305"/>
        <end position="339"/>
    </location>
</feature>
<accession>A0AAE1YC50</accession>
<reference evidence="4" key="1">
    <citation type="submission" date="2020-06" db="EMBL/GenBank/DDBJ databases">
        <authorList>
            <person name="Li T."/>
            <person name="Hu X."/>
            <person name="Zhang T."/>
            <person name="Song X."/>
            <person name="Zhang H."/>
            <person name="Dai N."/>
            <person name="Sheng W."/>
            <person name="Hou X."/>
            <person name="Wei L."/>
        </authorList>
    </citation>
    <scope>NUCLEOTIDE SEQUENCE</scope>
    <source>
        <strain evidence="4">3651</strain>
        <tissue evidence="4">Leaf</tissue>
    </source>
</reference>
<dbReference type="Proteomes" id="UP001293254">
    <property type="component" value="Unassembled WGS sequence"/>
</dbReference>
<feature type="repeat" description="PPR" evidence="3">
    <location>
        <begin position="440"/>
        <end position="474"/>
    </location>
</feature>
<dbReference type="AlphaFoldDB" id="A0AAE1YC50"/>
<dbReference type="GO" id="GO:0003729">
    <property type="term" value="F:mRNA binding"/>
    <property type="evidence" value="ECO:0007669"/>
    <property type="project" value="TreeGrafter"/>
</dbReference>
<evidence type="ECO:0000256" key="1">
    <source>
        <dbReference type="ARBA" id="ARBA00007626"/>
    </source>
</evidence>
<feature type="repeat" description="PPR" evidence="3">
    <location>
        <begin position="475"/>
        <end position="509"/>
    </location>
</feature>
<evidence type="ECO:0000256" key="3">
    <source>
        <dbReference type="PROSITE-ProRule" id="PRU00708"/>
    </source>
</evidence>
<evidence type="ECO:0000313" key="5">
    <source>
        <dbReference type="Proteomes" id="UP001293254"/>
    </source>
</evidence>